<dbReference type="InterPro" id="IPR001245">
    <property type="entry name" value="Ser-Thr/Tyr_kinase_cat_dom"/>
</dbReference>
<name>A0A397VSJ7_9GLOM</name>
<dbReference type="PRINTS" id="PR00109">
    <property type="entry name" value="TYRKINASE"/>
</dbReference>
<accession>A0A397VSJ7</accession>
<dbReference type="InterPro" id="IPR051681">
    <property type="entry name" value="Ser/Thr_Kinases-Pseudokinases"/>
</dbReference>
<dbReference type="EMBL" id="QKWP01000202">
    <property type="protein sequence ID" value="RIB24762.1"/>
    <property type="molecule type" value="Genomic_DNA"/>
</dbReference>
<evidence type="ECO:0000259" key="3">
    <source>
        <dbReference type="PROSITE" id="PS50011"/>
    </source>
</evidence>
<sequence>MQVAEHGDLQDYLYKNFDNMKWHDDKLLILSNIANGLRIIHENGFNHRNIHCRNILIGNNGMTYITDFGSSSNNKDSITQKICGSVPFIAPEALTENHFTPKSDIYSFGFIMWMISSGVIPYHYRKYDEDLKQSILLKGMRPPILKGTPSCFVKLMEQCWDIDPEKRPTSSKIYEIICSWYYFKDYKDFKECEITSLSQNIQDITQEIELVIKRNTAPKPPPSSKVVEHSSGKDSSYTTIGQIQT</sequence>
<evidence type="ECO:0000313" key="4">
    <source>
        <dbReference type="EMBL" id="RIB24762.1"/>
    </source>
</evidence>
<organism evidence="4 5">
    <name type="scientific">Gigaspora rosea</name>
    <dbReference type="NCBI Taxonomy" id="44941"/>
    <lineage>
        <taxon>Eukaryota</taxon>
        <taxon>Fungi</taxon>
        <taxon>Fungi incertae sedis</taxon>
        <taxon>Mucoromycota</taxon>
        <taxon>Glomeromycotina</taxon>
        <taxon>Glomeromycetes</taxon>
        <taxon>Diversisporales</taxon>
        <taxon>Gigasporaceae</taxon>
        <taxon>Gigaspora</taxon>
    </lineage>
</organism>
<dbReference type="InterPro" id="IPR000719">
    <property type="entry name" value="Prot_kinase_dom"/>
</dbReference>
<dbReference type="InterPro" id="IPR011009">
    <property type="entry name" value="Kinase-like_dom_sf"/>
</dbReference>
<dbReference type="SUPFAM" id="SSF56112">
    <property type="entry name" value="Protein kinase-like (PK-like)"/>
    <property type="match status" value="1"/>
</dbReference>
<dbReference type="Pfam" id="PF07714">
    <property type="entry name" value="PK_Tyr_Ser-Thr"/>
    <property type="match status" value="1"/>
</dbReference>
<evidence type="ECO:0000256" key="1">
    <source>
        <dbReference type="SAM" id="Coils"/>
    </source>
</evidence>
<dbReference type="GO" id="GO:0005524">
    <property type="term" value="F:ATP binding"/>
    <property type="evidence" value="ECO:0007669"/>
    <property type="project" value="InterPro"/>
</dbReference>
<dbReference type="PROSITE" id="PS50011">
    <property type="entry name" value="PROTEIN_KINASE_DOM"/>
    <property type="match status" value="1"/>
</dbReference>
<keyword evidence="4" id="KW-0418">Kinase</keyword>
<keyword evidence="4" id="KW-0808">Transferase</keyword>
<dbReference type="AlphaFoldDB" id="A0A397VSJ7"/>
<dbReference type="GO" id="GO:0004674">
    <property type="term" value="F:protein serine/threonine kinase activity"/>
    <property type="evidence" value="ECO:0007669"/>
    <property type="project" value="TreeGrafter"/>
</dbReference>
<evidence type="ECO:0000256" key="2">
    <source>
        <dbReference type="SAM" id="MobiDB-lite"/>
    </source>
</evidence>
<dbReference type="STRING" id="44941.A0A397VSJ7"/>
<keyword evidence="5" id="KW-1185">Reference proteome</keyword>
<evidence type="ECO:0000313" key="5">
    <source>
        <dbReference type="Proteomes" id="UP000266673"/>
    </source>
</evidence>
<protein>
    <submittedName>
        <fullName evidence="4">Kinase-like domain-containing protein</fullName>
    </submittedName>
</protein>
<reference evidence="4 5" key="1">
    <citation type="submission" date="2018-06" db="EMBL/GenBank/DDBJ databases">
        <title>Comparative genomics reveals the genomic features of Rhizophagus irregularis, R. cerebriforme, R. diaphanum and Gigaspora rosea, and their symbiotic lifestyle signature.</title>
        <authorList>
            <person name="Morin E."/>
            <person name="San Clemente H."/>
            <person name="Chen E.C.H."/>
            <person name="De La Providencia I."/>
            <person name="Hainaut M."/>
            <person name="Kuo A."/>
            <person name="Kohler A."/>
            <person name="Murat C."/>
            <person name="Tang N."/>
            <person name="Roy S."/>
            <person name="Loubradou J."/>
            <person name="Henrissat B."/>
            <person name="Grigoriev I.V."/>
            <person name="Corradi N."/>
            <person name="Roux C."/>
            <person name="Martin F.M."/>
        </authorList>
    </citation>
    <scope>NUCLEOTIDE SEQUENCE [LARGE SCALE GENOMIC DNA]</scope>
    <source>
        <strain evidence="4 5">DAOM 194757</strain>
    </source>
</reference>
<dbReference type="OrthoDB" id="2415637at2759"/>
<feature type="domain" description="Protein kinase" evidence="3">
    <location>
        <begin position="1"/>
        <end position="181"/>
    </location>
</feature>
<dbReference type="Proteomes" id="UP000266673">
    <property type="component" value="Unassembled WGS sequence"/>
</dbReference>
<feature type="coiled-coil region" evidence="1">
    <location>
        <begin position="187"/>
        <end position="214"/>
    </location>
</feature>
<dbReference type="Gene3D" id="1.10.510.10">
    <property type="entry name" value="Transferase(Phosphotransferase) domain 1"/>
    <property type="match status" value="1"/>
</dbReference>
<dbReference type="PANTHER" id="PTHR44329">
    <property type="entry name" value="SERINE/THREONINE-PROTEIN KINASE TNNI3K-RELATED"/>
    <property type="match status" value="1"/>
</dbReference>
<proteinExistence type="predicted"/>
<feature type="region of interest" description="Disordered" evidence="2">
    <location>
        <begin position="215"/>
        <end position="245"/>
    </location>
</feature>
<feature type="compositionally biased region" description="Polar residues" evidence="2">
    <location>
        <begin position="233"/>
        <end position="245"/>
    </location>
</feature>
<gene>
    <name evidence="4" type="ORF">C2G38_2069203</name>
</gene>
<comment type="caution">
    <text evidence="4">The sequence shown here is derived from an EMBL/GenBank/DDBJ whole genome shotgun (WGS) entry which is preliminary data.</text>
</comment>
<keyword evidence="1" id="KW-0175">Coiled coil</keyword>